<dbReference type="EMBL" id="JAIFTL010000352">
    <property type="protein sequence ID" value="KAG9319933.1"/>
    <property type="molecule type" value="Genomic_DNA"/>
</dbReference>
<gene>
    <name evidence="1" type="ORF">KVV02_005533</name>
</gene>
<protein>
    <submittedName>
        <fullName evidence="1">Uncharacterized protein</fullName>
    </submittedName>
</protein>
<dbReference type="Proteomes" id="UP000717515">
    <property type="component" value="Unassembled WGS sequence"/>
</dbReference>
<comment type="caution">
    <text evidence="1">The sequence shown here is derived from an EMBL/GenBank/DDBJ whole genome shotgun (WGS) entry which is preliminary data.</text>
</comment>
<name>A0A9P7ZWT4_MORAP</name>
<evidence type="ECO:0000313" key="2">
    <source>
        <dbReference type="Proteomes" id="UP000717515"/>
    </source>
</evidence>
<evidence type="ECO:0000313" key="1">
    <source>
        <dbReference type="EMBL" id="KAG9319933.1"/>
    </source>
</evidence>
<sequence length="219" mass="24287">MSRTETSTETCARNGGGDACPIYYATGPKTKNYYTARNHNCIACEQIYKQLYSMGILSAMNVGNVSRPIFNRGIAEVRAREYQPHPPSHDSNYYLELVEEVIAYAKKPEVDDAAFETQIGIILAREASLINAADDDEEQAVEELAVVEQETAKQLADKQVTDEQVADKQDEAQGSVRSAHVSREAVILAKMKNITDRQAKDASDMLELIAELRRLSVGK</sequence>
<proteinExistence type="predicted"/>
<organism evidence="1 2">
    <name type="scientific">Mortierella alpina</name>
    <name type="common">Oleaginous fungus</name>
    <name type="synonym">Mortierella renispora</name>
    <dbReference type="NCBI Taxonomy" id="64518"/>
    <lineage>
        <taxon>Eukaryota</taxon>
        <taxon>Fungi</taxon>
        <taxon>Fungi incertae sedis</taxon>
        <taxon>Mucoromycota</taxon>
        <taxon>Mortierellomycotina</taxon>
        <taxon>Mortierellomycetes</taxon>
        <taxon>Mortierellales</taxon>
        <taxon>Mortierellaceae</taxon>
        <taxon>Mortierella</taxon>
    </lineage>
</organism>
<dbReference type="AlphaFoldDB" id="A0A9P7ZWT4"/>
<accession>A0A9P7ZWT4</accession>
<reference evidence="1" key="1">
    <citation type="submission" date="2021-07" db="EMBL/GenBank/DDBJ databases">
        <title>Draft genome of Mortierella alpina, strain LL118, isolated from an aspen leaf litter sample.</title>
        <authorList>
            <person name="Yang S."/>
            <person name="Vinatzer B.A."/>
        </authorList>
    </citation>
    <scope>NUCLEOTIDE SEQUENCE</scope>
    <source>
        <strain evidence="1">LL118</strain>
    </source>
</reference>